<dbReference type="PANTHER" id="PTHR46745:SF1">
    <property type="entry name" value="TSC22 DOMAIN FAMILY PROTEIN 1"/>
    <property type="match status" value="1"/>
</dbReference>
<name>A0A0N4ZWY4_PARTI</name>
<dbReference type="GO" id="GO:0006357">
    <property type="term" value="P:regulation of transcription by RNA polymerase II"/>
    <property type="evidence" value="ECO:0007669"/>
    <property type="project" value="InterPro"/>
</dbReference>
<keyword evidence="1" id="KW-0175">Coiled coil</keyword>
<evidence type="ECO:0000256" key="1">
    <source>
        <dbReference type="SAM" id="Coils"/>
    </source>
</evidence>
<dbReference type="Proteomes" id="UP000038045">
    <property type="component" value="Unplaced"/>
</dbReference>
<dbReference type="Gene3D" id="1.20.5.490">
    <property type="entry name" value="Single helix bin"/>
    <property type="match status" value="1"/>
</dbReference>
<dbReference type="GO" id="GO:0005829">
    <property type="term" value="C:cytosol"/>
    <property type="evidence" value="ECO:0007669"/>
    <property type="project" value="TreeGrafter"/>
</dbReference>
<dbReference type="CDD" id="cd21936">
    <property type="entry name" value="ZIP_TSC22D"/>
    <property type="match status" value="1"/>
</dbReference>
<dbReference type="WBParaSite" id="PTRK_0001319900.1">
    <property type="protein sequence ID" value="PTRK_0001319900.1"/>
    <property type="gene ID" value="PTRK_0001319900"/>
</dbReference>
<keyword evidence="3" id="KW-1185">Reference proteome</keyword>
<evidence type="ECO:0000313" key="4">
    <source>
        <dbReference type="WBParaSite" id="PTRK_0001319900.1"/>
    </source>
</evidence>
<organism evidence="3 4">
    <name type="scientific">Parastrongyloides trichosuri</name>
    <name type="common">Possum-specific nematode worm</name>
    <dbReference type="NCBI Taxonomy" id="131310"/>
    <lineage>
        <taxon>Eukaryota</taxon>
        <taxon>Metazoa</taxon>
        <taxon>Ecdysozoa</taxon>
        <taxon>Nematoda</taxon>
        <taxon>Chromadorea</taxon>
        <taxon>Rhabditida</taxon>
        <taxon>Tylenchina</taxon>
        <taxon>Panagrolaimomorpha</taxon>
        <taxon>Strongyloidoidea</taxon>
        <taxon>Strongyloididae</taxon>
        <taxon>Parastrongyloides</taxon>
    </lineage>
</organism>
<feature type="region of interest" description="Disordered" evidence="2">
    <location>
        <begin position="275"/>
        <end position="299"/>
    </location>
</feature>
<dbReference type="GO" id="GO:0005634">
    <property type="term" value="C:nucleus"/>
    <property type="evidence" value="ECO:0007669"/>
    <property type="project" value="TreeGrafter"/>
</dbReference>
<evidence type="ECO:0000256" key="2">
    <source>
        <dbReference type="SAM" id="MobiDB-lite"/>
    </source>
</evidence>
<feature type="compositionally biased region" description="Polar residues" evidence="2">
    <location>
        <begin position="275"/>
        <end position="290"/>
    </location>
</feature>
<dbReference type="GO" id="GO:0008284">
    <property type="term" value="P:positive regulation of cell population proliferation"/>
    <property type="evidence" value="ECO:0007669"/>
    <property type="project" value="TreeGrafter"/>
</dbReference>
<dbReference type="InterPro" id="IPR000580">
    <property type="entry name" value="TSC22/Bun"/>
</dbReference>
<dbReference type="PANTHER" id="PTHR46745">
    <property type="entry name" value="TSC22 DOMAIN FAMILY PROTEIN 1"/>
    <property type="match status" value="1"/>
</dbReference>
<dbReference type="AlphaFoldDB" id="A0A0N4ZWY4"/>
<dbReference type="Pfam" id="PF01166">
    <property type="entry name" value="TSC22"/>
    <property type="match status" value="1"/>
</dbReference>
<proteinExistence type="predicted"/>
<dbReference type="GO" id="GO:0043066">
    <property type="term" value="P:negative regulation of apoptotic process"/>
    <property type="evidence" value="ECO:0007669"/>
    <property type="project" value="TreeGrafter"/>
</dbReference>
<feature type="coiled-coil region" evidence="1">
    <location>
        <begin position="391"/>
        <end position="418"/>
    </location>
</feature>
<sequence>MEDYKITEKSLNIVCENKRNDITTTDTSPSKPNTALINLNKNGNRIEIKSISPECNENMTISSLNNSIKTCIKNDDSTGIVGATNDGIEVKNNQISSQTHKGRWECVDITQNDDGGIQKMNEKIFVGEDSCDGGKVCGKLIQTDNTEDLNEMSIEKNQQNALINGMTNNHHTEIKNVTTESINQQNSSSIHSALPPQPNGSTQVIKNCRNGLPPSPLTIIPGSCIIPSSSTVTTPTNVLTNSFPTISSQFQNINGIPMVSTKNNCPMEEGLTNFSTTNIGDKSRLGNTSPPAIGNVGNNTGVTNKSGVTNVNNSQCQKKISITSVTSCNDNTTNLTKANVANGMTSLLGFFDKNGENDGNNVFKDDGTDKGDDHIGSKINQAMDLVKFHLSRSIRQEYDQLNAQIAELKNKVQVLECQNNILKSFAPEDIVQNLYVLSKTNNGATTTSSTSTSSTNNAGTVVNTENVGLSRNSSTNNFMASPGCNNKPIVEANNKDTNIIHTTPQNITNQQQKPISTNIGGSTPSPPNGVNFNVINGGQFEEHRLLQNVEENNTYSTTNVSTQDIQIQRKISGASEHSNGFTGICSIQNNSIANINENNISSSINGRKIGVSCTNQGTTAATNENNKEL</sequence>
<protein>
    <submittedName>
        <fullName evidence="4">Homeobox protein 5</fullName>
    </submittedName>
</protein>
<dbReference type="SUPFAM" id="SSF58026">
    <property type="entry name" value="Delta-sleep-inducing peptide immunoreactive peptide"/>
    <property type="match status" value="1"/>
</dbReference>
<accession>A0A0N4ZWY4</accession>
<dbReference type="STRING" id="131310.A0A0N4ZWY4"/>
<evidence type="ECO:0000313" key="3">
    <source>
        <dbReference type="Proteomes" id="UP000038045"/>
    </source>
</evidence>
<reference evidence="4" key="1">
    <citation type="submission" date="2017-02" db="UniProtKB">
        <authorList>
            <consortium name="WormBaseParasite"/>
        </authorList>
    </citation>
    <scope>IDENTIFICATION</scope>
</reference>